<evidence type="ECO:0000259" key="3">
    <source>
        <dbReference type="PROSITE" id="PS50883"/>
    </source>
</evidence>
<dbReference type="Gene3D" id="3.30.70.270">
    <property type="match status" value="1"/>
</dbReference>
<dbReference type="PROSITE" id="PS50887">
    <property type="entry name" value="GGDEF"/>
    <property type="match status" value="1"/>
</dbReference>
<evidence type="ECO:0000256" key="1">
    <source>
        <dbReference type="SAM" id="MobiDB-lite"/>
    </source>
</evidence>
<dbReference type="InterPro" id="IPR001633">
    <property type="entry name" value="EAL_dom"/>
</dbReference>
<feature type="transmembrane region" description="Helical" evidence="2">
    <location>
        <begin position="133"/>
        <end position="151"/>
    </location>
</feature>
<dbReference type="PANTHER" id="PTHR33121">
    <property type="entry name" value="CYCLIC DI-GMP PHOSPHODIESTERASE PDEF"/>
    <property type="match status" value="1"/>
</dbReference>
<dbReference type="STRING" id="995062.SAMN04489718_3628"/>
<dbReference type="CDD" id="cd01948">
    <property type="entry name" value="EAL"/>
    <property type="match status" value="1"/>
</dbReference>
<evidence type="ECO:0000313" key="6">
    <source>
        <dbReference type="Proteomes" id="UP000199301"/>
    </source>
</evidence>
<dbReference type="NCBIfam" id="TIGR00254">
    <property type="entry name" value="GGDEF"/>
    <property type="match status" value="1"/>
</dbReference>
<feature type="transmembrane region" description="Helical" evidence="2">
    <location>
        <begin position="163"/>
        <end position="190"/>
    </location>
</feature>
<feature type="transmembrane region" description="Helical" evidence="2">
    <location>
        <begin position="32"/>
        <end position="55"/>
    </location>
</feature>
<dbReference type="AlphaFoldDB" id="A0A1H1GGE9"/>
<dbReference type="InterPro" id="IPR000160">
    <property type="entry name" value="GGDEF_dom"/>
</dbReference>
<dbReference type="InterPro" id="IPR035919">
    <property type="entry name" value="EAL_sf"/>
</dbReference>
<evidence type="ECO:0000256" key="2">
    <source>
        <dbReference type="SAM" id="Phobius"/>
    </source>
</evidence>
<dbReference type="SMART" id="SM00052">
    <property type="entry name" value="EAL"/>
    <property type="match status" value="1"/>
</dbReference>
<reference evidence="6" key="1">
    <citation type="submission" date="2016-10" db="EMBL/GenBank/DDBJ databases">
        <authorList>
            <person name="Varghese N."/>
            <person name="Submissions S."/>
        </authorList>
    </citation>
    <scope>NUCLEOTIDE SEQUENCE [LARGE SCALE GENOMIC DNA]</scope>
    <source>
        <strain evidence="6">DSM 45459</strain>
    </source>
</reference>
<dbReference type="Pfam" id="PF01590">
    <property type="entry name" value="GAF"/>
    <property type="match status" value="1"/>
</dbReference>
<feature type="domain" description="EAL" evidence="3">
    <location>
        <begin position="613"/>
        <end position="866"/>
    </location>
</feature>
<dbReference type="PROSITE" id="PS50883">
    <property type="entry name" value="EAL"/>
    <property type="match status" value="1"/>
</dbReference>
<name>A0A1H1GGE9_9ACTN</name>
<keyword evidence="6" id="KW-1185">Reference proteome</keyword>
<gene>
    <name evidence="5" type="ORF">SAMN04489718_3628</name>
</gene>
<evidence type="ECO:0000313" key="5">
    <source>
        <dbReference type="EMBL" id="SDR12133.1"/>
    </source>
</evidence>
<sequence length="886" mass="96084">MIEHHRSSGATVDTEVPRPPVRSEVSPRRRRIFNGFSLAVLFTGVLVAAAAAWALPFHYDPDLLVIGPLLAAGFLLVEQLTIDVDAKRVGWTISFTEIPLLLGLLTAPFEVVLAANLVAGLAAQVGKRAATHVSYNAGVLCWEIAVPFLVAAGCNDLLGSTVPLWFCAGVGAVSSSLISCGCAVAALHALGNGMRVSAGLLLGGRTFVVGLLNTSIGLVGYELATNTRWGWTLVTVLAVGVLALYRAYSGLLREQRDLEALSDVSLRVARSGQRAARALSDSDAPAVSAIGEQVSVEEWEPVAERIREQLNATRVVLRISLDPRGEVRTLVSGAAQPGEMTEDGAALLRECPLLQLPGTHVRSFRLIDAPEEIRRSLRVRGAHEALVVPLRGTNQLLGAIEVHDRVSRWRGFGRADVRLLHTLASHLATAMDNRRLLARLRHDAYHDPLTGLLNRTGFREMTAEALHEDAAVVLRVDLELLTTVSEALGYAWGDRMIVAAGRRMREYLGSHVPVARLEANSFAVLLHGHTEEQAAEIATALREVIAEPYPLDRLVVEATAVVGYVSSVPAEEDSAGDVDVLLQRADVAVRAARSGEDGVRGYVPSMGQIFLRRFQLVTQFRQALECGQIEVHYQPKVALPSRNVVGSEALVRWSHPEYGRLSPDEFVPVVEATGLVDALTSFVLERALGRIRNWLDRGLRLSVAVNLSVRNLADETFPDRVSEAFDRHEVPPGLLTFELTESSVMADPDRSLPVLRRLRALGVVLAVDDFGTGYSSLAYLRQLPIDEVKIDKSFVLGMGTDLSDMAVVRSIVELGHSLELSVVAEGVEDDAARDQLVGMNCDTAQGYLISRPLSEERFEAWLWARTSKVAPGECGAPSGETVLRVN</sequence>
<feature type="transmembrane region" description="Helical" evidence="2">
    <location>
        <begin position="98"/>
        <end position="121"/>
    </location>
</feature>
<dbReference type="InterPro" id="IPR029787">
    <property type="entry name" value="Nucleotide_cyclase"/>
</dbReference>
<accession>A0A1H1GGE9</accession>
<dbReference type="SMART" id="SM00267">
    <property type="entry name" value="GGDEF"/>
    <property type="match status" value="1"/>
</dbReference>
<dbReference type="GO" id="GO:0071111">
    <property type="term" value="F:cyclic-guanylate-specific phosphodiesterase activity"/>
    <property type="evidence" value="ECO:0007669"/>
    <property type="project" value="InterPro"/>
</dbReference>
<dbReference type="CDD" id="cd01949">
    <property type="entry name" value="GGDEF"/>
    <property type="match status" value="1"/>
</dbReference>
<dbReference type="SUPFAM" id="SSF55781">
    <property type="entry name" value="GAF domain-like"/>
    <property type="match status" value="1"/>
</dbReference>
<dbReference type="InterPro" id="IPR050706">
    <property type="entry name" value="Cyclic-di-GMP_PDE-like"/>
</dbReference>
<dbReference type="SUPFAM" id="SSF141868">
    <property type="entry name" value="EAL domain-like"/>
    <property type="match status" value="1"/>
</dbReference>
<dbReference type="PANTHER" id="PTHR33121:SF70">
    <property type="entry name" value="SIGNALING PROTEIN YKOW"/>
    <property type="match status" value="1"/>
</dbReference>
<evidence type="ECO:0000259" key="4">
    <source>
        <dbReference type="PROSITE" id="PS50887"/>
    </source>
</evidence>
<feature type="transmembrane region" description="Helical" evidence="2">
    <location>
        <begin position="202"/>
        <end position="223"/>
    </location>
</feature>
<dbReference type="Gene3D" id="3.30.450.40">
    <property type="match status" value="1"/>
</dbReference>
<keyword evidence="2" id="KW-0472">Membrane</keyword>
<dbReference type="OrthoDB" id="23692at2"/>
<keyword evidence="2" id="KW-1133">Transmembrane helix</keyword>
<organism evidence="5 6">
    <name type="scientific">Actinopolyspora saharensis</name>
    <dbReference type="NCBI Taxonomy" id="995062"/>
    <lineage>
        <taxon>Bacteria</taxon>
        <taxon>Bacillati</taxon>
        <taxon>Actinomycetota</taxon>
        <taxon>Actinomycetes</taxon>
        <taxon>Actinopolysporales</taxon>
        <taxon>Actinopolysporaceae</taxon>
        <taxon>Actinopolyspora</taxon>
    </lineage>
</organism>
<dbReference type="SUPFAM" id="SSF55073">
    <property type="entry name" value="Nucleotide cyclase"/>
    <property type="match status" value="1"/>
</dbReference>
<protein>
    <submittedName>
        <fullName evidence="5">Diguanylate cyclase (GGDEF) domain-containing protein</fullName>
    </submittedName>
</protein>
<dbReference type="InterPro" id="IPR043128">
    <property type="entry name" value="Rev_trsase/Diguanyl_cyclase"/>
</dbReference>
<dbReference type="RefSeq" id="WP_092525839.1">
    <property type="nucleotide sequence ID" value="NZ_FNKO01000002.1"/>
</dbReference>
<dbReference type="InterPro" id="IPR029016">
    <property type="entry name" value="GAF-like_dom_sf"/>
</dbReference>
<dbReference type="Proteomes" id="UP000199301">
    <property type="component" value="Unassembled WGS sequence"/>
</dbReference>
<feature type="transmembrane region" description="Helical" evidence="2">
    <location>
        <begin position="229"/>
        <end position="248"/>
    </location>
</feature>
<feature type="domain" description="GGDEF" evidence="4">
    <location>
        <begin position="469"/>
        <end position="604"/>
    </location>
</feature>
<dbReference type="Pfam" id="PF00563">
    <property type="entry name" value="EAL"/>
    <property type="match status" value="1"/>
</dbReference>
<proteinExistence type="predicted"/>
<keyword evidence="2" id="KW-0812">Transmembrane</keyword>
<feature type="region of interest" description="Disordered" evidence="1">
    <location>
        <begin position="1"/>
        <end position="23"/>
    </location>
</feature>
<dbReference type="InterPro" id="IPR003018">
    <property type="entry name" value="GAF"/>
</dbReference>
<dbReference type="EMBL" id="FNKO01000002">
    <property type="protein sequence ID" value="SDR12133.1"/>
    <property type="molecule type" value="Genomic_DNA"/>
</dbReference>
<dbReference type="Gene3D" id="3.20.20.450">
    <property type="entry name" value="EAL domain"/>
    <property type="match status" value="1"/>
</dbReference>
<dbReference type="Pfam" id="PF00990">
    <property type="entry name" value="GGDEF"/>
    <property type="match status" value="1"/>
</dbReference>
<dbReference type="SMART" id="SM00065">
    <property type="entry name" value="GAF"/>
    <property type="match status" value="1"/>
</dbReference>